<feature type="domain" description="AB hydrolase-1" evidence="1">
    <location>
        <begin position="14"/>
        <end position="261"/>
    </location>
</feature>
<dbReference type="Proteomes" id="UP001500683">
    <property type="component" value="Unassembled WGS sequence"/>
</dbReference>
<dbReference type="PANTHER" id="PTHR43798:SF33">
    <property type="entry name" value="HYDROLASE, PUTATIVE (AFU_ORTHOLOGUE AFUA_2G14860)-RELATED"/>
    <property type="match status" value="1"/>
</dbReference>
<dbReference type="PANTHER" id="PTHR43798">
    <property type="entry name" value="MONOACYLGLYCEROL LIPASE"/>
    <property type="match status" value="1"/>
</dbReference>
<dbReference type="EMBL" id="BAAAZG010000006">
    <property type="protein sequence ID" value="GAA4064235.1"/>
    <property type="molecule type" value="Genomic_DNA"/>
</dbReference>
<comment type="caution">
    <text evidence="2">The sequence shown here is derived from an EMBL/GenBank/DDBJ whole genome shotgun (WGS) entry which is preliminary data.</text>
</comment>
<evidence type="ECO:0000313" key="2">
    <source>
        <dbReference type="EMBL" id="GAA4064235.1"/>
    </source>
</evidence>
<keyword evidence="3" id="KW-1185">Reference proteome</keyword>
<sequence length="268" mass="28265">MIEAQSGGRGDTPLVFVHGGSASWRMGKDFLDALPGRVRWWAVDLPGHGASPWTPGRYDLRGVGAALAEWAAGHLDRPAWWYGHSYGGQAALAAAGVRPDAFAGLVIGDAPLAPARMYRLLDRMSGTLRRWQGWCGRPEEELVRLLGAEDAGGGRTRAEVLGAAHPYLVGQAAALHRHDPAFIEALLTESQQVYGHLGHAGEWIAGVPGPVLLLRADPAVMSLSSAEDEALVRSAARHPAVTTVSGVGHGLHQFAPAEVAATISALIP</sequence>
<evidence type="ECO:0000313" key="3">
    <source>
        <dbReference type="Proteomes" id="UP001500683"/>
    </source>
</evidence>
<dbReference type="Gene3D" id="3.40.50.1820">
    <property type="entry name" value="alpha/beta hydrolase"/>
    <property type="match status" value="1"/>
</dbReference>
<name>A0ABP7VCG7_9ACTN</name>
<reference evidence="3" key="1">
    <citation type="journal article" date="2019" name="Int. J. Syst. Evol. Microbiol.">
        <title>The Global Catalogue of Microorganisms (GCM) 10K type strain sequencing project: providing services to taxonomists for standard genome sequencing and annotation.</title>
        <authorList>
            <consortium name="The Broad Institute Genomics Platform"/>
            <consortium name="The Broad Institute Genome Sequencing Center for Infectious Disease"/>
            <person name="Wu L."/>
            <person name="Ma J."/>
        </authorList>
    </citation>
    <scope>NUCLEOTIDE SEQUENCE [LARGE SCALE GENOMIC DNA]</scope>
    <source>
        <strain evidence="3">JCM 16702</strain>
    </source>
</reference>
<proteinExistence type="predicted"/>
<dbReference type="InterPro" id="IPR050266">
    <property type="entry name" value="AB_hydrolase_sf"/>
</dbReference>
<dbReference type="InterPro" id="IPR000073">
    <property type="entry name" value="AB_hydrolase_1"/>
</dbReference>
<dbReference type="RefSeq" id="WP_344943448.1">
    <property type="nucleotide sequence ID" value="NZ_BAAAZG010000006.1"/>
</dbReference>
<protein>
    <recommendedName>
        <fullName evidence="1">AB hydrolase-1 domain-containing protein</fullName>
    </recommendedName>
</protein>
<evidence type="ECO:0000259" key="1">
    <source>
        <dbReference type="Pfam" id="PF12697"/>
    </source>
</evidence>
<dbReference type="InterPro" id="IPR029058">
    <property type="entry name" value="AB_hydrolase_fold"/>
</dbReference>
<organism evidence="2 3">
    <name type="scientific">Actinomadura miaoliensis</name>
    <dbReference type="NCBI Taxonomy" id="430685"/>
    <lineage>
        <taxon>Bacteria</taxon>
        <taxon>Bacillati</taxon>
        <taxon>Actinomycetota</taxon>
        <taxon>Actinomycetes</taxon>
        <taxon>Streptosporangiales</taxon>
        <taxon>Thermomonosporaceae</taxon>
        <taxon>Actinomadura</taxon>
    </lineage>
</organism>
<dbReference type="SUPFAM" id="SSF53474">
    <property type="entry name" value="alpha/beta-Hydrolases"/>
    <property type="match status" value="1"/>
</dbReference>
<dbReference type="Pfam" id="PF12697">
    <property type="entry name" value="Abhydrolase_6"/>
    <property type="match status" value="1"/>
</dbReference>
<gene>
    <name evidence="2" type="ORF">GCM10022214_17570</name>
</gene>
<accession>A0ABP7VCG7</accession>